<comment type="caution">
    <text evidence="1">The sequence shown here is derived from an EMBL/GenBank/DDBJ whole genome shotgun (WGS) entry which is preliminary data.</text>
</comment>
<dbReference type="Proteomes" id="UP001154282">
    <property type="component" value="Unassembled WGS sequence"/>
</dbReference>
<evidence type="ECO:0000313" key="1">
    <source>
        <dbReference type="EMBL" id="CAI0385754.1"/>
    </source>
</evidence>
<reference evidence="1" key="1">
    <citation type="submission" date="2022-08" db="EMBL/GenBank/DDBJ databases">
        <authorList>
            <person name="Gutierrez-Valencia J."/>
        </authorList>
    </citation>
    <scope>NUCLEOTIDE SEQUENCE</scope>
</reference>
<dbReference type="EMBL" id="CAMGYJ010000002">
    <property type="protein sequence ID" value="CAI0385754.1"/>
    <property type="molecule type" value="Genomic_DNA"/>
</dbReference>
<evidence type="ECO:0000313" key="2">
    <source>
        <dbReference type="Proteomes" id="UP001154282"/>
    </source>
</evidence>
<sequence length="68" mass="7883">MEGSRTYQNSNSLALLYLRSCVHYESIKLSDMHFIHRSTIEGQAQKLCERANHNGIIHHSLYQMDHAP</sequence>
<protein>
    <submittedName>
        <fullName evidence="1">Uncharacterized protein</fullName>
    </submittedName>
</protein>
<proteinExistence type="predicted"/>
<organism evidence="1 2">
    <name type="scientific">Linum tenue</name>
    <dbReference type="NCBI Taxonomy" id="586396"/>
    <lineage>
        <taxon>Eukaryota</taxon>
        <taxon>Viridiplantae</taxon>
        <taxon>Streptophyta</taxon>
        <taxon>Embryophyta</taxon>
        <taxon>Tracheophyta</taxon>
        <taxon>Spermatophyta</taxon>
        <taxon>Magnoliopsida</taxon>
        <taxon>eudicotyledons</taxon>
        <taxon>Gunneridae</taxon>
        <taxon>Pentapetalae</taxon>
        <taxon>rosids</taxon>
        <taxon>fabids</taxon>
        <taxon>Malpighiales</taxon>
        <taxon>Linaceae</taxon>
        <taxon>Linum</taxon>
    </lineage>
</organism>
<gene>
    <name evidence="1" type="ORF">LITE_LOCUS4903</name>
</gene>
<name>A0AAV0HKI2_9ROSI</name>
<dbReference type="AlphaFoldDB" id="A0AAV0HKI2"/>
<keyword evidence="2" id="KW-1185">Reference proteome</keyword>
<accession>A0AAV0HKI2</accession>